<dbReference type="InterPro" id="IPR001173">
    <property type="entry name" value="Glyco_trans_2-like"/>
</dbReference>
<dbReference type="PANTHER" id="PTHR22916">
    <property type="entry name" value="GLYCOSYLTRANSFERASE"/>
    <property type="match status" value="1"/>
</dbReference>
<dbReference type="PANTHER" id="PTHR22916:SF3">
    <property type="entry name" value="UDP-GLCNAC:BETAGAL BETA-1,3-N-ACETYLGLUCOSAMINYLTRANSFERASE-LIKE PROTEIN 1"/>
    <property type="match status" value="1"/>
</dbReference>
<evidence type="ECO:0000313" key="2">
    <source>
        <dbReference type="EMBL" id="RDY23167.1"/>
    </source>
</evidence>
<dbReference type="AlphaFoldDB" id="A0A371IRQ3"/>
<dbReference type="InterPro" id="IPR029044">
    <property type="entry name" value="Nucleotide-diphossugar_trans"/>
</dbReference>
<evidence type="ECO:0000259" key="1">
    <source>
        <dbReference type="Pfam" id="PF00535"/>
    </source>
</evidence>
<proteinExistence type="predicted"/>
<dbReference type="Pfam" id="PF00535">
    <property type="entry name" value="Glycos_transf_2"/>
    <property type="match status" value="1"/>
</dbReference>
<reference evidence="2 3" key="1">
    <citation type="journal article" date="2017" name="Genome Announc.">
        <title>Draft Genome Sequence of Romboutsia maritimum sp. nov. Strain CCRI-22766(T), Isolated from Coastal Estuarine Mud.</title>
        <authorList>
            <person name="Maheux A.F."/>
            <person name="Boudreau D.K."/>
            <person name="Berube E."/>
            <person name="Boissinot M."/>
            <person name="Raymond F."/>
            <person name="Brodeur S."/>
            <person name="Corbeil J."/>
            <person name="Brightwell G."/>
            <person name="Broda D."/>
            <person name="Omar R.F."/>
            <person name="Bergeron M.G."/>
        </authorList>
    </citation>
    <scope>NUCLEOTIDE SEQUENCE [LARGE SCALE GENOMIC DNA]</scope>
    <source>
        <strain evidence="2 3">CCRI-22766</strain>
    </source>
</reference>
<organism evidence="2 3">
    <name type="scientific">Romboutsia maritimum</name>
    <dbReference type="NCBI Taxonomy" id="2020948"/>
    <lineage>
        <taxon>Bacteria</taxon>
        <taxon>Bacillati</taxon>
        <taxon>Bacillota</taxon>
        <taxon>Clostridia</taxon>
        <taxon>Peptostreptococcales</taxon>
        <taxon>Peptostreptococcaceae</taxon>
        <taxon>Romboutsia</taxon>
    </lineage>
</organism>
<protein>
    <submittedName>
        <fullName evidence="2">Glycosyltransferase</fullName>
    </submittedName>
</protein>
<dbReference type="Gene3D" id="3.90.550.10">
    <property type="entry name" value="Spore Coat Polysaccharide Biosynthesis Protein SpsA, Chain A"/>
    <property type="match status" value="1"/>
</dbReference>
<dbReference type="SUPFAM" id="SSF53448">
    <property type="entry name" value="Nucleotide-diphospho-sugar transferases"/>
    <property type="match status" value="1"/>
</dbReference>
<name>A0A371IRQ3_9FIRM</name>
<sequence length="288" mass="33976">MNKFIMEENKLFNNIDVNKLASVLVFCYQNTRYLKENIDSILKQKYSPIEIIIRDDGSNDFDEEDIKEIKSYIEKNKGDNIVNYIIEKSEINEGGVKNLNKGMKLSKGKYILPLECDDCFYDENIVSNIVEFFEKEDYIIATSYEYTCDKNMNKIKIRFVENWMRKLLEGNPLKLYLTLCKGNFISGSHLYYTREFINRYGLYDEDYKQLGDYPKLLSITRQKCMIGIIEEITICRRGGGISKDASNYNLDENRKKDIRSQLHQDLETLKKKEVLPYFEEIEKIISSK</sequence>
<keyword evidence="3" id="KW-1185">Reference proteome</keyword>
<dbReference type="GO" id="GO:0016758">
    <property type="term" value="F:hexosyltransferase activity"/>
    <property type="evidence" value="ECO:0007669"/>
    <property type="project" value="UniProtKB-ARBA"/>
</dbReference>
<accession>A0A371IRQ3</accession>
<dbReference type="EMBL" id="NOJZ02000017">
    <property type="protein sequence ID" value="RDY23167.1"/>
    <property type="molecule type" value="Genomic_DNA"/>
</dbReference>
<evidence type="ECO:0000313" key="3">
    <source>
        <dbReference type="Proteomes" id="UP000243494"/>
    </source>
</evidence>
<dbReference type="Proteomes" id="UP000243494">
    <property type="component" value="Unassembled WGS sequence"/>
</dbReference>
<comment type="caution">
    <text evidence="2">The sequence shown here is derived from an EMBL/GenBank/DDBJ whole genome shotgun (WGS) entry which is preliminary data.</text>
</comment>
<feature type="domain" description="Glycosyltransferase 2-like" evidence="1">
    <location>
        <begin position="22"/>
        <end position="183"/>
    </location>
</feature>
<keyword evidence="2" id="KW-0808">Transferase</keyword>
<gene>
    <name evidence="2" type="ORF">CHF27_009460</name>
</gene>